<dbReference type="EMBL" id="LSTR01000020">
    <property type="protein sequence ID" value="OAH46535.1"/>
    <property type="molecule type" value="Genomic_DNA"/>
</dbReference>
<feature type="region of interest" description="Disordered" evidence="1">
    <location>
        <begin position="1"/>
        <end position="44"/>
    </location>
</feature>
<evidence type="ECO:0000313" key="2">
    <source>
        <dbReference type="EMBL" id="OAH46535.1"/>
    </source>
</evidence>
<accession>A0A177K1F4</accession>
<evidence type="ECO:0000256" key="1">
    <source>
        <dbReference type="SAM" id="MobiDB-lite"/>
    </source>
</evidence>
<proteinExistence type="predicted"/>
<gene>
    <name evidence="2" type="ORF">AX777_01315</name>
</gene>
<comment type="caution">
    <text evidence="2">The sequence shown here is derived from an EMBL/GenBank/DDBJ whole genome shotgun (WGS) entry which is preliminary data.</text>
</comment>
<organism evidence="2 3">
    <name type="scientific">Sphingobium yanoikuyae</name>
    <name type="common">Sphingomonas yanoikuyae</name>
    <dbReference type="NCBI Taxonomy" id="13690"/>
    <lineage>
        <taxon>Bacteria</taxon>
        <taxon>Pseudomonadati</taxon>
        <taxon>Pseudomonadota</taxon>
        <taxon>Alphaproteobacteria</taxon>
        <taxon>Sphingomonadales</taxon>
        <taxon>Sphingomonadaceae</taxon>
        <taxon>Sphingobium</taxon>
    </lineage>
</organism>
<name>A0A177K1F4_SPHYA</name>
<dbReference type="OrthoDB" id="10019958at2"/>
<evidence type="ECO:0000313" key="3">
    <source>
        <dbReference type="Proteomes" id="UP000077262"/>
    </source>
</evidence>
<protein>
    <submittedName>
        <fullName evidence="2">Uncharacterized protein</fullName>
    </submittedName>
</protein>
<sequence length="332" mass="34496">MTGDTDTIDSATTADPAGGDQAVTPPGAAGGGAAAAPAPPPPPDYVRDIAISRALADLMKPIETAATDLFAPEKQAARDAIVKSYRTACATDGALGVKMKQADKEFDRAAADMLAALNNWTPLIGDATKPLGKLLKARAALATKMATFVGAKEKARAGAQQATKDWAARHADWSAPEAAIGKIVDGYLPQINTLSAAINTADNVDAPILSFWMEVAPKHLQISDGTLSANAKAALDKVTGALKTAGYADLADWLDPAKSQANGAVHLIDPDALDQQRKDVFAGWKAAAETQAAADYDFKLNPDDLATLKAAWDKLKGDVWIKDAKASLTPAS</sequence>
<reference evidence="2 3" key="1">
    <citation type="submission" date="2016-02" db="EMBL/GenBank/DDBJ databases">
        <authorList>
            <person name="Wen L."/>
            <person name="He K."/>
            <person name="Yang H."/>
        </authorList>
    </citation>
    <scope>NUCLEOTIDE SEQUENCE [LARGE SCALE GENOMIC DNA]</scope>
    <source>
        <strain evidence="2 3">CD09_2</strain>
    </source>
</reference>
<dbReference type="Proteomes" id="UP000077262">
    <property type="component" value="Unassembled WGS sequence"/>
</dbReference>
<dbReference type="RefSeq" id="WP_017498960.1">
    <property type="nucleotide sequence ID" value="NZ_LSTR01000020.1"/>
</dbReference>
<dbReference type="AlphaFoldDB" id="A0A177K1F4"/>
<feature type="compositionally biased region" description="Low complexity" evidence="1">
    <location>
        <begin position="1"/>
        <end position="17"/>
    </location>
</feature>